<dbReference type="SUPFAM" id="SSF55658">
    <property type="entry name" value="L9 N-domain-like"/>
    <property type="match status" value="1"/>
</dbReference>
<feature type="domain" description="Ribosomal protein L9" evidence="6">
    <location>
        <begin position="75"/>
        <end position="121"/>
    </location>
</feature>
<dbReference type="InterPro" id="IPR020070">
    <property type="entry name" value="Ribosomal_bL9_N"/>
</dbReference>
<evidence type="ECO:0000259" key="6">
    <source>
        <dbReference type="Pfam" id="PF01281"/>
    </source>
</evidence>
<evidence type="ECO:0000256" key="4">
    <source>
        <dbReference type="ARBA" id="ARBA00035194"/>
    </source>
</evidence>
<proteinExistence type="inferred from homology"/>
<dbReference type="Proteomes" id="UP001162162">
    <property type="component" value="Unassembled WGS sequence"/>
</dbReference>
<reference evidence="7" key="1">
    <citation type="journal article" date="2023" name="Insect Mol. Biol.">
        <title>Genome sequencing provides insights into the evolution of gene families encoding plant cell wall-degrading enzymes in longhorned beetles.</title>
        <authorList>
            <person name="Shin N.R."/>
            <person name="Okamura Y."/>
            <person name="Kirsch R."/>
            <person name="Pauchet Y."/>
        </authorList>
    </citation>
    <scope>NUCLEOTIDE SEQUENCE</scope>
    <source>
        <strain evidence="7">AMC_N1</strain>
    </source>
</reference>
<organism evidence="7 8">
    <name type="scientific">Aromia moschata</name>
    <dbReference type="NCBI Taxonomy" id="1265417"/>
    <lineage>
        <taxon>Eukaryota</taxon>
        <taxon>Metazoa</taxon>
        <taxon>Ecdysozoa</taxon>
        <taxon>Arthropoda</taxon>
        <taxon>Hexapoda</taxon>
        <taxon>Insecta</taxon>
        <taxon>Pterygota</taxon>
        <taxon>Neoptera</taxon>
        <taxon>Endopterygota</taxon>
        <taxon>Coleoptera</taxon>
        <taxon>Polyphaga</taxon>
        <taxon>Cucujiformia</taxon>
        <taxon>Chrysomeloidea</taxon>
        <taxon>Cerambycidae</taxon>
        <taxon>Cerambycinae</taxon>
        <taxon>Callichromatini</taxon>
        <taxon>Aromia</taxon>
    </lineage>
</organism>
<evidence type="ECO:0000313" key="7">
    <source>
        <dbReference type="EMBL" id="KAJ8949918.1"/>
    </source>
</evidence>
<dbReference type="GO" id="GO:0005840">
    <property type="term" value="C:ribosome"/>
    <property type="evidence" value="ECO:0007669"/>
    <property type="project" value="UniProtKB-KW"/>
</dbReference>
<protein>
    <recommendedName>
        <fullName evidence="4">Large ribosomal subunit protein bL9m</fullName>
    </recommendedName>
    <alternativeName>
        <fullName evidence="5">39S ribosomal protein L9, mitochondrial</fullName>
    </alternativeName>
</protein>
<comment type="similarity">
    <text evidence="1">Belongs to the bacterial ribosomal protein bL9 family.</text>
</comment>
<dbReference type="AlphaFoldDB" id="A0AAV8YET8"/>
<dbReference type="GO" id="GO:0006412">
    <property type="term" value="P:translation"/>
    <property type="evidence" value="ECO:0007669"/>
    <property type="project" value="InterPro"/>
</dbReference>
<comment type="caution">
    <text evidence="7">The sequence shown here is derived from an EMBL/GenBank/DDBJ whole genome shotgun (WGS) entry which is preliminary data.</text>
</comment>
<dbReference type="Gene3D" id="3.40.5.10">
    <property type="entry name" value="Ribosomal protein L9, N-terminal domain"/>
    <property type="match status" value="1"/>
</dbReference>
<dbReference type="GO" id="GO:0003735">
    <property type="term" value="F:structural constituent of ribosome"/>
    <property type="evidence" value="ECO:0007669"/>
    <property type="project" value="InterPro"/>
</dbReference>
<accession>A0AAV8YET8</accession>
<dbReference type="PANTHER" id="PTHR21368">
    <property type="entry name" value="50S RIBOSOMAL PROTEIN L9"/>
    <property type="match status" value="1"/>
</dbReference>
<keyword evidence="2" id="KW-0689">Ribosomal protein</keyword>
<dbReference type="EMBL" id="JAPWTK010000107">
    <property type="protein sequence ID" value="KAJ8949918.1"/>
    <property type="molecule type" value="Genomic_DNA"/>
</dbReference>
<evidence type="ECO:0000313" key="8">
    <source>
        <dbReference type="Proteomes" id="UP001162162"/>
    </source>
</evidence>
<sequence>MWKSFSTIACTANKYNNALLNAHQTLQQQLRTTFILKRRTAPLLHKKGSPPKKLRSRHYVYDLIKQTHLERQPDIEVILKSYVEGLGNIGDRVSVRPQFAYYNLLLPGLAIYASPENLEKYKEYLGKQEEIRYSSANALLVGSFCII</sequence>
<dbReference type="InterPro" id="IPR009027">
    <property type="entry name" value="Ribosomal_bL9/RNase_H1_N"/>
</dbReference>
<dbReference type="Pfam" id="PF01281">
    <property type="entry name" value="Ribosomal_L9_N"/>
    <property type="match status" value="1"/>
</dbReference>
<evidence type="ECO:0000256" key="5">
    <source>
        <dbReference type="ARBA" id="ARBA00035381"/>
    </source>
</evidence>
<name>A0AAV8YET8_9CUCU</name>
<dbReference type="InterPro" id="IPR000244">
    <property type="entry name" value="Ribosomal_bL9"/>
</dbReference>
<evidence type="ECO:0000256" key="3">
    <source>
        <dbReference type="ARBA" id="ARBA00023274"/>
    </source>
</evidence>
<keyword evidence="8" id="KW-1185">Reference proteome</keyword>
<gene>
    <name evidence="7" type="ORF">NQ318_007626</name>
</gene>
<dbReference type="InterPro" id="IPR036935">
    <property type="entry name" value="Ribosomal_bL9_N_sf"/>
</dbReference>
<dbReference type="GO" id="GO:1990904">
    <property type="term" value="C:ribonucleoprotein complex"/>
    <property type="evidence" value="ECO:0007669"/>
    <property type="project" value="UniProtKB-KW"/>
</dbReference>
<evidence type="ECO:0000256" key="1">
    <source>
        <dbReference type="ARBA" id="ARBA00010605"/>
    </source>
</evidence>
<evidence type="ECO:0000256" key="2">
    <source>
        <dbReference type="ARBA" id="ARBA00022980"/>
    </source>
</evidence>
<keyword evidence="3" id="KW-0687">Ribonucleoprotein</keyword>